<dbReference type="Gene3D" id="1.10.1660.10">
    <property type="match status" value="1"/>
</dbReference>
<evidence type="ECO:0000259" key="1">
    <source>
        <dbReference type="Pfam" id="PF00376"/>
    </source>
</evidence>
<name>A0A2H0K6V0_9BACT</name>
<dbReference type="Pfam" id="PF00376">
    <property type="entry name" value="MerR"/>
    <property type="match status" value="1"/>
</dbReference>
<accession>A0A2H0K6V0</accession>
<dbReference type="Proteomes" id="UP000229834">
    <property type="component" value="Unassembled WGS sequence"/>
</dbReference>
<dbReference type="InterPro" id="IPR009061">
    <property type="entry name" value="DNA-bd_dom_put_sf"/>
</dbReference>
<dbReference type="AlphaFoldDB" id="A0A2H0K6V0"/>
<dbReference type="InterPro" id="IPR000551">
    <property type="entry name" value="MerR-type_HTH_dom"/>
</dbReference>
<organism evidence="2 3">
    <name type="scientific">Candidatus Zambryskibacteria bacterium CG11_big_fil_rev_8_21_14_0_20_40_24</name>
    <dbReference type="NCBI Taxonomy" id="1975116"/>
    <lineage>
        <taxon>Bacteria</taxon>
        <taxon>Candidatus Zambryskiibacteriota</taxon>
    </lineage>
</organism>
<evidence type="ECO:0000313" key="3">
    <source>
        <dbReference type="Proteomes" id="UP000229834"/>
    </source>
</evidence>
<evidence type="ECO:0000313" key="2">
    <source>
        <dbReference type="EMBL" id="PIQ66980.1"/>
    </source>
</evidence>
<feature type="domain" description="HTH merR-type" evidence="1">
    <location>
        <begin position="7"/>
        <end position="44"/>
    </location>
</feature>
<reference evidence="2 3" key="1">
    <citation type="submission" date="2017-09" db="EMBL/GenBank/DDBJ databases">
        <title>Depth-based differentiation of microbial function through sediment-hosted aquifers and enrichment of novel symbionts in the deep terrestrial subsurface.</title>
        <authorList>
            <person name="Probst A.J."/>
            <person name="Ladd B."/>
            <person name="Jarett J.K."/>
            <person name="Geller-Mcgrath D.E."/>
            <person name="Sieber C.M."/>
            <person name="Emerson J.B."/>
            <person name="Anantharaman K."/>
            <person name="Thomas B.C."/>
            <person name="Malmstrom R."/>
            <person name="Stieglmeier M."/>
            <person name="Klingl A."/>
            <person name="Woyke T."/>
            <person name="Ryan C.M."/>
            <person name="Banfield J.F."/>
        </authorList>
    </citation>
    <scope>NUCLEOTIDE SEQUENCE [LARGE SCALE GENOMIC DNA]</scope>
    <source>
        <strain evidence="2">CG11_big_fil_rev_8_21_14_0_20_40_24</strain>
    </source>
</reference>
<sequence length="82" mass="9451">MDRVFVTIKEAAYILGVSPLTLRNWDKSGKFPAQRHPMNNYRVYKTDDLLGIIDDIESGTQRMNAKSRIKKLSITHLEDTVE</sequence>
<dbReference type="GO" id="GO:0003677">
    <property type="term" value="F:DNA binding"/>
    <property type="evidence" value="ECO:0007669"/>
    <property type="project" value="InterPro"/>
</dbReference>
<proteinExistence type="predicted"/>
<gene>
    <name evidence="2" type="ORF">COV95_01200</name>
</gene>
<dbReference type="GO" id="GO:0006355">
    <property type="term" value="P:regulation of DNA-templated transcription"/>
    <property type="evidence" value="ECO:0007669"/>
    <property type="project" value="InterPro"/>
</dbReference>
<dbReference type="EMBL" id="PCVC01000039">
    <property type="protein sequence ID" value="PIQ66980.1"/>
    <property type="molecule type" value="Genomic_DNA"/>
</dbReference>
<dbReference type="SUPFAM" id="SSF46955">
    <property type="entry name" value="Putative DNA-binding domain"/>
    <property type="match status" value="1"/>
</dbReference>
<protein>
    <recommendedName>
        <fullName evidence="1">HTH merR-type domain-containing protein</fullName>
    </recommendedName>
</protein>
<comment type="caution">
    <text evidence="2">The sequence shown here is derived from an EMBL/GenBank/DDBJ whole genome shotgun (WGS) entry which is preliminary data.</text>
</comment>